<evidence type="ECO:0000313" key="2">
    <source>
        <dbReference type="Proteomes" id="UP000187526"/>
    </source>
</evidence>
<organism evidence="1 2">
    <name type="scientific">Azonexus hydrophilus</name>
    <dbReference type="NCBI Taxonomy" id="418702"/>
    <lineage>
        <taxon>Bacteria</taxon>
        <taxon>Pseudomonadati</taxon>
        <taxon>Pseudomonadota</taxon>
        <taxon>Betaproteobacteria</taxon>
        <taxon>Rhodocyclales</taxon>
        <taxon>Azonexaceae</taxon>
        <taxon>Azonexus</taxon>
    </lineage>
</organism>
<keyword evidence="2" id="KW-1185">Reference proteome</keyword>
<proteinExistence type="predicted"/>
<gene>
    <name evidence="1" type="ORF">BJN45_01465</name>
</gene>
<dbReference type="AlphaFoldDB" id="A0A1R1IC70"/>
<evidence type="ECO:0000313" key="1">
    <source>
        <dbReference type="EMBL" id="OMG56321.1"/>
    </source>
</evidence>
<protein>
    <submittedName>
        <fullName evidence="1">Uncharacterized protein</fullName>
    </submittedName>
</protein>
<comment type="caution">
    <text evidence="1">The sequence shown here is derived from an EMBL/GenBank/DDBJ whole genome shotgun (WGS) entry which is preliminary data.</text>
</comment>
<dbReference type="STRING" id="418702.BJN45_01465"/>
<reference evidence="1 2" key="1">
    <citation type="submission" date="2016-10" db="EMBL/GenBank/DDBJ databases">
        <title>Alkaliphiles isolated from bioreactors.</title>
        <authorList>
            <person name="Salah Z."/>
            <person name="Rout S.P."/>
            <person name="Humphreys P.N."/>
        </authorList>
    </citation>
    <scope>NUCLEOTIDE SEQUENCE [LARGE SCALE GENOMIC DNA]</scope>
    <source>
        <strain evidence="1 2">ZS02</strain>
    </source>
</reference>
<sequence length="143" mass="16391">MSALGRRVALMRKIKEFQKWRASMSECSEQQSALSKGWVEDLQSKVSALIHEPIPLKQDDFYQSIVGGAKFADRTGYLEQHPPISGRVIRDELQSVSKLKISFTEISLNWKSTNWSKAGLTSKSYRSAFHYPLGKKMRKNIKR</sequence>
<name>A0A1R1IC70_9RHOO</name>
<dbReference type="EMBL" id="MTHD01000001">
    <property type="protein sequence ID" value="OMG56321.1"/>
    <property type="molecule type" value="Genomic_DNA"/>
</dbReference>
<dbReference type="Proteomes" id="UP000187526">
    <property type="component" value="Unassembled WGS sequence"/>
</dbReference>
<accession>A0A1R1IC70</accession>